<protein>
    <submittedName>
        <fullName evidence="1">Uncharacterized protein</fullName>
    </submittedName>
</protein>
<keyword evidence="2" id="KW-1185">Reference proteome</keyword>
<dbReference type="EMBL" id="JFKC01000028">
    <property type="protein sequence ID" value="OSQ44920.1"/>
    <property type="molecule type" value="Genomic_DNA"/>
</dbReference>
<proteinExistence type="predicted"/>
<reference evidence="1 2" key="1">
    <citation type="submission" date="2014-03" db="EMBL/GenBank/DDBJ databases">
        <title>The draft genome sequence of Marivita geojedonensis KCTC 23882.</title>
        <authorList>
            <person name="Lai Q."/>
            <person name="Shao Z."/>
        </authorList>
    </citation>
    <scope>NUCLEOTIDE SEQUENCE [LARGE SCALE GENOMIC DNA]</scope>
    <source>
        <strain evidence="1 2">DPG-138</strain>
    </source>
</reference>
<comment type="caution">
    <text evidence="1">The sequence shown here is derived from an EMBL/GenBank/DDBJ whole genome shotgun (WGS) entry which is preliminary data.</text>
</comment>
<evidence type="ECO:0000313" key="2">
    <source>
        <dbReference type="Proteomes" id="UP000193926"/>
    </source>
</evidence>
<name>A0A1X4NDH0_9RHOB</name>
<dbReference type="AlphaFoldDB" id="A0A1X4NDH0"/>
<organism evidence="1 2">
    <name type="scientific">Marivita geojedonensis</name>
    <dbReference type="NCBI Taxonomy" id="1123756"/>
    <lineage>
        <taxon>Bacteria</taxon>
        <taxon>Pseudomonadati</taxon>
        <taxon>Pseudomonadota</taxon>
        <taxon>Alphaproteobacteria</taxon>
        <taxon>Rhodobacterales</taxon>
        <taxon>Roseobacteraceae</taxon>
        <taxon>Marivita</taxon>
    </lineage>
</organism>
<gene>
    <name evidence="1" type="ORF">MGEO_18395</name>
</gene>
<accession>A0A1X4NDH0</accession>
<feature type="non-terminal residue" evidence="1">
    <location>
        <position position="125"/>
    </location>
</feature>
<dbReference type="Proteomes" id="UP000193926">
    <property type="component" value="Unassembled WGS sequence"/>
</dbReference>
<evidence type="ECO:0000313" key="1">
    <source>
        <dbReference type="EMBL" id="OSQ44920.1"/>
    </source>
</evidence>
<sequence length="125" mass="13340">MLLARVRGARVVAECCRAKDNCKQATGDRNKVGSNCTASGRSAASTEPACACIAGYPDATVIKPASGKYSAIFAASFLRTGDFHCARSIASSPNRSRGKCDNSGSRHKRLLHCDLQTKQHLARVR</sequence>